<dbReference type="PROSITE" id="PS51007">
    <property type="entry name" value="CYTC"/>
    <property type="match status" value="2"/>
</dbReference>
<comment type="caution">
    <text evidence="7">The sequence shown here is derived from an EMBL/GenBank/DDBJ whole genome shotgun (WGS) entry which is preliminary data.</text>
</comment>
<feature type="compositionally biased region" description="Polar residues" evidence="5">
    <location>
        <begin position="550"/>
        <end position="561"/>
    </location>
</feature>
<dbReference type="AlphaFoldDB" id="A0A562MDN5"/>
<dbReference type="Pfam" id="PF02433">
    <property type="entry name" value="FixO"/>
    <property type="match status" value="1"/>
</dbReference>
<evidence type="ECO:0000256" key="2">
    <source>
        <dbReference type="ARBA" id="ARBA00022723"/>
    </source>
</evidence>
<feature type="domain" description="Cytochrome c" evidence="6">
    <location>
        <begin position="272"/>
        <end position="366"/>
    </location>
</feature>
<proteinExistence type="predicted"/>
<dbReference type="SUPFAM" id="SSF46626">
    <property type="entry name" value="Cytochrome c"/>
    <property type="match status" value="3"/>
</dbReference>
<reference evidence="7 8" key="1">
    <citation type="journal article" date="2015" name="Stand. Genomic Sci.">
        <title>Genomic Encyclopedia of Bacterial and Archaeal Type Strains, Phase III: the genomes of soil and plant-associated and newly described type strains.</title>
        <authorList>
            <person name="Whitman W.B."/>
            <person name="Woyke T."/>
            <person name="Klenk H.P."/>
            <person name="Zhou Y."/>
            <person name="Lilburn T.G."/>
            <person name="Beck B.J."/>
            <person name="De Vos P."/>
            <person name="Vandamme P."/>
            <person name="Eisen J.A."/>
            <person name="Garrity G."/>
            <person name="Hugenholtz P."/>
            <person name="Kyrpides N.C."/>
        </authorList>
    </citation>
    <scope>NUCLEOTIDE SEQUENCE [LARGE SCALE GENOMIC DNA]</scope>
    <source>
        <strain evidence="7 8">CGMCC 1.2546</strain>
    </source>
</reference>
<keyword evidence="8" id="KW-1185">Reference proteome</keyword>
<dbReference type="EMBL" id="VLKT01000098">
    <property type="protein sequence ID" value="TWI18013.1"/>
    <property type="molecule type" value="Genomic_DNA"/>
</dbReference>
<accession>A0A562MDN5</accession>
<dbReference type="GO" id="GO:0020037">
    <property type="term" value="F:heme binding"/>
    <property type="evidence" value="ECO:0007669"/>
    <property type="project" value="InterPro"/>
</dbReference>
<dbReference type="Pfam" id="PF13442">
    <property type="entry name" value="Cytochrome_CBB3"/>
    <property type="match status" value="2"/>
</dbReference>
<evidence type="ECO:0000313" key="8">
    <source>
        <dbReference type="Proteomes" id="UP000317122"/>
    </source>
</evidence>
<dbReference type="GO" id="GO:0009055">
    <property type="term" value="F:electron transfer activity"/>
    <property type="evidence" value="ECO:0007669"/>
    <property type="project" value="InterPro"/>
</dbReference>
<dbReference type="RefSeq" id="WP_145723303.1">
    <property type="nucleotide sequence ID" value="NZ_BSPF01000049.1"/>
</dbReference>
<evidence type="ECO:0000259" key="6">
    <source>
        <dbReference type="PROSITE" id="PS51007"/>
    </source>
</evidence>
<sequence>MSARFVTLVAGIFFFFAALVTQGFLPFFEPSARTNRVTAVVRTDFGQLKWMMTEATDYTPLQQLGRDVYLREGCWYCHSQYVRPVTGETRRWGPVTESGEFAYDVPHLFGTRRIGPDLMRVGLKFSDEWHLAHFWNPRMLSPDSIMAPYRGLFDEPQQPVKIVDDGAGNRTLERTPVSEGLFDFASKEQIRLTPNADGLLFVPLEARGKAPVIVIPNEEYKGDAVKIAAETQDLEALIAYVQKLGMNRGKWRDLFEPQQLEVTEVTFPRSSEWVAHGREVYERRCLGCHGVNGDGNGPAATFLHIQRPRSFAAAVFKFRLTKEPLPTDGDLLRTITRGVRGTAMPAWYELPLTDRLAVIQYIKYELAVDRSDPEQPYAFFVEEPPGPPLYIAKPPAASQQIFDRGKEVWQIAKCWECHGQGGKGDGEKAAGLKDDLGFGVVPADLTSGQFKSGSAVEDIFRTMTTGLSGTPMPSYRDSLPEEDRWALSYYVLALSAYKDPLTLQPLTISDTDRAALNDLTLEAASPDKAYVPGGGPAQKASELGEGNGGSVTEKQNATEGG</sequence>
<gene>
    <name evidence="7" type="ORF">IQ26_07398</name>
</gene>
<keyword evidence="3 4" id="KW-0408">Iron</keyword>
<name>A0A562MDN5_9HYPH</name>
<keyword evidence="1 4" id="KW-0349">Heme</keyword>
<dbReference type="Proteomes" id="UP000317122">
    <property type="component" value="Unassembled WGS sequence"/>
</dbReference>
<feature type="domain" description="Cytochrome c" evidence="6">
    <location>
        <begin position="400"/>
        <end position="495"/>
    </location>
</feature>
<evidence type="ECO:0000256" key="5">
    <source>
        <dbReference type="SAM" id="MobiDB-lite"/>
    </source>
</evidence>
<dbReference type="PANTHER" id="PTHR40394:SF2">
    <property type="entry name" value="QUINOL:CYTOCHROME C OXIDOREDUCTASE MEMBRANE PROTEIN"/>
    <property type="match status" value="1"/>
</dbReference>
<feature type="region of interest" description="Disordered" evidence="5">
    <location>
        <begin position="526"/>
        <end position="561"/>
    </location>
</feature>
<dbReference type="Gene3D" id="1.10.760.10">
    <property type="entry name" value="Cytochrome c-like domain"/>
    <property type="match status" value="3"/>
</dbReference>
<dbReference type="InterPro" id="IPR003468">
    <property type="entry name" value="Cyt_c_oxidase_monohaem-su/FixO"/>
</dbReference>
<dbReference type="GO" id="GO:0046872">
    <property type="term" value="F:metal ion binding"/>
    <property type="evidence" value="ECO:0007669"/>
    <property type="project" value="UniProtKB-KW"/>
</dbReference>
<evidence type="ECO:0000256" key="4">
    <source>
        <dbReference type="PROSITE-ProRule" id="PRU00433"/>
    </source>
</evidence>
<keyword evidence="2 4" id="KW-0479">Metal-binding</keyword>
<evidence type="ECO:0000313" key="7">
    <source>
        <dbReference type="EMBL" id="TWI18013.1"/>
    </source>
</evidence>
<evidence type="ECO:0000256" key="1">
    <source>
        <dbReference type="ARBA" id="ARBA00022617"/>
    </source>
</evidence>
<dbReference type="InterPro" id="IPR036909">
    <property type="entry name" value="Cyt_c-like_dom_sf"/>
</dbReference>
<dbReference type="PANTHER" id="PTHR40394">
    <property type="entry name" value="LIPOPROTEIN-RELATED"/>
    <property type="match status" value="1"/>
</dbReference>
<dbReference type="OrthoDB" id="9773456at2"/>
<organism evidence="7 8">
    <name type="scientific">Mesorhizobium tianshanense</name>
    <dbReference type="NCBI Taxonomy" id="39844"/>
    <lineage>
        <taxon>Bacteria</taxon>
        <taxon>Pseudomonadati</taxon>
        <taxon>Pseudomonadota</taxon>
        <taxon>Alphaproteobacteria</taxon>
        <taxon>Hyphomicrobiales</taxon>
        <taxon>Phyllobacteriaceae</taxon>
        <taxon>Mesorhizobium</taxon>
    </lineage>
</organism>
<protein>
    <submittedName>
        <fullName evidence="7">Cytochrome c oxidase cbb3-type subunit 2</fullName>
    </submittedName>
</protein>
<dbReference type="InterPro" id="IPR009056">
    <property type="entry name" value="Cyt_c-like_dom"/>
</dbReference>
<evidence type="ECO:0000256" key="3">
    <source>
        <dbReference type="ARBA" id="ARBA00023004"/>
    </source>
</evidence>